<proteinExistence type="predicted"/>
<organism evidence="2 3">
    <name type="scientific">Aristolochia fimbriata</name>
    <name type="common">White veined hardy Dutchman's pipe vine</name>
    <dbReference type="NCBI Taxonomy" id="158543"/>
    <lineage>
        <taxon>Eukaryota</taxon>
        <taxon>Viridiplantae</taxon>
        <taxon>Streptophyta</taxon>
        <taxon>Embryophyta</taxon>
        <taxon>Tracheophyta</taxon>
        <taxon>Spermatophyta</taxon>
        <taxon>Magnoliopsida</taxon>
        <taxon>Magnoliidae</taxon>
        <taxon>Piperales</taxon>
        <taxon>Aristolochiaceae</taxon>
        <taxon>Aristolochia</taxon>
    </lineage>
</organism>
<keyword evidence="1" id="KW-0472">Membrane</keyword>
<evidence type="ECO:0000256" key="1">
    <source>
        <dbReference type="SAM" id="Phobius"/>
    </source>
</evidence>
<protein>
    <submittedName>
        <fullName evidence="2">Uncharacterized protein</fullName>
    </submittedName>
</protein>
<keyword evidence="3" id="KW-1185">Reference proteome</keyword>
<dbReference type="Proteomes" id="UP000825729">
    <property type="component" value="Unassembled WGS sequence"/>
</dbReference>
<gene>
    <name evidence="2" type="ORF">H6P81_006967</name>
</gene>
<name>A0AAV7EZ63_ARIFI</name>
<accession>A0AAV7EZ63</accession>
<dbReference type="AlphaFoldDB" id="A0AAV7EZ63"/>
<sequence length="178" mass="20649">MEGVKNSLQTDYTLRVTSKKDQEQSWVDKSKPYQYILVSESSTPFKRIFPALWQLIRMSQRLWTSVQRELRLCNISICVLSPIVLLYVFLVPSAADCIVPYWWHRGFQPLGSVYYHQRAETVSNRLIYQRAETVGDEFLYPWASTVGIKDLILPVQARGQLVLLYPWASIVGNITIFT</sequence>
<evidence type="ECO:0000313" key="2">
    <source>
        <dbReference type="EMBL" id="KAG9454063.1"/>
    </source>
</evidence>
<reference evidence="2 3" key="1">
    <citation type="submission" date="2021-07" db="EMBL/GenBank/DDBJ databases">
        <title>The Aristolochia fimbriata genome: insights into angiosperm evolution, floral development and chemical biosynthesis.</title>
        <authorList>
            <person name="Jiao Y."/>
        </authorList>
    </citation>
    <scope>NUCLEOTIDE SEQUENCE [LARGE SCALE GENOMIC DNA]</scope>
    <source>
        <strain evidence="2">IBCAS-2021</strain>
        <tissue evidence="2">Leaf</tissue>
    </source>
</reference>
<evidence type="ECO:0000313" key="3">
    <source>
        <dbReference type="Proteomes" id="UP000825729"/>
    </source>
</evidence>
<comment type="caution">
    <text evidence="2">The sequence shown here is derived from an EMBL/GenBank/DDBJ whole genome shotgun (WGS) entry which is preliminary data.</text>
</comment>
<keyword evidence="1" id="KW-1133">Transmembrane helix</keyword>
<feature type="transmembrane region" description="Helical" evidence="1">
    <location>
        <begin position="70"/>
        <end position="90"/>
    </location>
</feature>
<dbReference type="EMBL" id="JAINDJ010000003">
    <property type="protein sequence ID" value="KAG9454063.1"/>
    <property type="molecule type" value="Genomic_DNA"/>
</dbReference>
<keyword evidence="1" id="KW-0812">Transmembrane</keyword>